<organism evidence="1">
    <name type="scientific">marine sediment metagenome</name>
    <dbReference type="NCBI Taxonomy" id="412755"/>
    <lineage>
        <taxon>unclassified sequences</taxon>
        <taxon>metagenomes</taxon>
        <taxon>ecological metagenomes</taxon>
    </lineage>
</organism>
<gene>
    <name evidence="1" type="ORF">LCGC14_1015530</name>
</gene>
<dbReference type="EMBL" id="LAZR01004023">
    <property type="protein sequence ID" value="KKN12527.1"/>
    <property type="molecule type" value="Genomic_DNA"/>
</dbReference>
<evidence type="ECO:0000313" key="1">
    <source>
        <dbReference type="EMBL" id="KKN12527.1"/>
    </source>
</evidence>
<dbReference type="AlphaFoldDB" id="A0A0F9NKJ5"/>
<sequence length="614" mass="71942">MKNLKMKHKNKFHYRKIIFIGSSVKTVLNSFFILIFSSTIYCQDTTHVDHSNKSYYLLNPYRLVPNINSQNNKYVDLDNDGDPDVLDSFSENNIPILWIDDDDDMREGDLQGDTDSDCLMVDLNKDGEYGSYSDVVIDWVDNDNDNIADMQIYLEYVEEANKDKPWGPGHLMISMDLDKDNIMNYIDWNTFKLRGWVHDGQGDFYEDYHGKNLFLKIHTSPEKMNDLRLNWENPFLFYDPDNDGLTEYAIRLLDIPVRGEKGDEYLTRLTGNISWVSMSYDLDNDNGIGNEMDYDLTLSFRGEGFNYMDQKHSFPNLRGLPESDKYFMDSRVRKLDELIYPDHETALDLIYNRGNWNEVYFIYDEDDDCNRWERVELYDPLDPYITGKNNGGLDDNPQADVVGNRGEWDLDNSGEGNLYVSDFDGRIHLYGAELGYWRIDQNAYYYHGMGGLYDGYGPERLSNEVENLFPVVKYIDSDNNGFIDEIEYDLDGDKNIDQKFSLIELGISDRSEIIKSADMDYQNYKDLQSAVSNNMWENALDAIAVAKDINMDLSWYALLMHPKSIEQKYKYGYWLQFYLFQDFMELYKRTGRENVTVAKAYFGKNWKSLIQKRN</sequence>
<name>A0A0F9NKJ5_9ZZZZ</name>
<proteinExistence type="predicted"/>
<evidence type="ECO:0008006" key="2">
    <source>
        <dbReference type="Google" id="ProtNLM"/>
    </source>
</evidence>
<accession>A0A0F9NKJ5</accession>
<comment type="caution">
    <text evidence="1">The sequence shown here is derived from an EMBL/GenBank/DDBJ whole genome shotgun (WGS) entry which is preliminary data.</text>
</comment>
<reference evidence="1" key="1">
    <citation type="journal article" date="2015" name="Nature">
        <title>Complex archaea that bridge the gap between prokaryotes and eukaryotes.</title>
        <authorList>
            <person name="Spang A."/>
            <person name="Saw J.H."/>
            <person name="Jorgensen S.L."/>
            <person name="Zaremba-Niedzwiedzka K."/>
            <person name="Martijn J."/>
            <person name="Lind A.E."/>
            <person name="van Eijk R."/>
            <person name="Schleper C."/>
            <person name="Guy L."/>
            <person name="Ettema T.J."/>
        </authorList>
    </citation>
    <scope>NUCLEOTIDE SEQUENCE</scope>
</reference>
<protein>
    <recommendedName>
        <fullName evidence="2">EF-hand domain-containing protein</fullName>
    </recommendedName>
</protein>